<evidence type="ECO:0000256" key="3">
    <source>
        <dbReference type="ARBA" id="ARBA00023125"/>
    </source>
</evidence>
<dbReference type="InterPro" id="IPR036271">
    <property type="entry name" value="Tet_transcr_reg_TetR-rel_C_sf"/>
</dbReference>
<organism evidence="7 8">
    <name type="scientific">Streptomyces mesophilus</name>
    <dbReference type="NCBI Taxonomy" id="1775132"/>
    <lineage>
        <taxon>Bacteria</taxon>
        <taxon>Bacillati</taxon>
        <taxon>Actinomycetota</taxon>
        <taxon>Actinomycetes</taxon>
        <taxon>Kitasatosporales</taxon>
        <taxon>Streptomycetaceae</taxon>
        <taxon>Streptomyces</taxon>
    </lineage>
</organism>
<keyword evidence="2" id="KW-0805">Transcription regulation</keyword>
<evidence type="ECO:0000313" key="8">
    <source>
        <dbReference type="Proteomes" id="UP000481109"/>
    </source>
</evidence>
<dbReference type="Gene3D" id="1.10.357.10">
    <property type="entry name" value="Tetracycline Repressor, domain 2"/>
    <property type="match status" value="1"/>
</dbReference>
<keyword evidence="8" id="KW-1185">Reference proteome</keyword>
<evidence type="ECO:0000256" key="1">
    <source>
        <dbReference type="ARBA" id="ARBA00022491"/>
    </source>
</evidence>
<keyword evidence="1" id="KW-0678">Repressor</keyword>
<name>A0A6G4XBF9_9ACTN</name>
<dbReference type="SUPFAM" id="SSF48498">
    <property type="entry name" value="Tetracyclin repressor-like, C-terminal domain"/>
    <property type="match status" value="1"/>
</dbReference>
<protein>
    <submittedName>
        <fullName evidence="7">Helix-turn-helix transcriptional regulator</fullName>
    </submittedName>
</protein>
<evidence type="ECO:0000256" key="4">
    <source>
        <dbReference type="ARBA" id="ARBA00023163"/>
    </source>
</evidence>
<sequence length="194" mass="20595">MARPRTTSDEAILAAAARAVGRRGPAGLTLASVAEEAGLAPATLVQRFGSKRNLLLALARQGPAHTGAVYDHARRQHDAPLVALHAALSDLASGVQTPEEMAGHLGFLQLDLTDPEFRTHAAAQAHRMRTETAALLADAVADRDLAAGTDVDDLARGVQITYNGALLLWAVEGGDSPKELLRNELDRLLRPHRT</sequence>
<comment type="caution">
    <text evidence="7">The sequence shown here is derived from an EMBL/GenBank/DDBJ whole genome shotgun (WGS) entry which is preliminary data.</text>
</comment>
<evidence type="ECO:0000256" key="2">
    <source>
        <dbReference type="ARBA" id="ARBA00023015"/>
    </source>
</evidence>
<dbReference type="AlphaFoldDB" id="A0A6G4XBF9"/>
<reference evidence="7 8" key="1">
    <citation type="submission" date="2020-02" db="EMBL/GenBank/DDBJ databases">
        <title>Whole-genome analyses of novel actinobacteria.</title>
        <authorList>
            <person name="Sahin N."/>
            <person name="Tokatli A."/>
        </authorList>
    </citation>
    <scope>NUCLEOTIDE SEQUENCE [LARGE SCALE GENOMIC DNA]</scope>
    <source>
        <strain evidence="7 8">YC504</strain>
    </source>
</reference>
<dbReference type="PANTHER" id="PTHR47506:SF1">
    <property type="entry name" value="HTH-TYPE TRANSCRIPTIONAL REGULATOR YJDC"/>
    <property type="match status" value="1"/>
</dbReference>
<dbReference type="Proteomes" id="UP000481109">
    <property type="component" value="Unassembled WGS sequence"/>
</dbReference>
<accession>A0A6G4XBF9</accession>
<evidence type="ECO:0000256" key="5">
    <source>
        <dbReference type="PROSITE-ProRule" id="PRU00335"/>
    </source>
</evidence>
<dbReference type="Pfam" id="PF13977">
    <property type="entry name" value="TetR_C_6"/>
    <property type="match status" value="1"/>
</dbReference>
<dbReference type="PRINTS" id="PR00455">
    <property type="entry name" value="HTHTETR"/>
</dbReference>
<gene>
    <name evidence="7" type="ORF">G6045_03300</name>
</gene>
<dbReference type="SUPFAM" id="SSF46689">
    <property type="entry name" value="Homeodomain-like"/>
    <property type="match status" value="1"/>
</dbReference>
<evidence type="ECO:0000313" key="7">
    <source>
        <dbReference type="EMBL" id="NGO74718.1"/>
    </source>
</evidence>
<dbReference type="Pfam" id="PF00440">
    <property type="entry name" value="TetR_N"/>
    <property type="match status" value="1"/>
</dbReference>
<proteinExistence type="predicted"/>
<feature type="DNA-binding region" description="H-T-H motif" evidence="5">
    <location>
        <begin position="29"/>
        <end position="48"/>
    </location>
</feature>
<dbReference type="InterPro" id="IPR009057">
    <property type="entry name" value="Homeodomain-like_sf"/>
</dbReference>
<evidence type="ECO:0000259" key="6">
    <source>
        <dbReference type="PROSITE" id="PS50977"/>
    </source>
</evidence>
<dbReference type="GO" id="GO:0003677">
    <property type="term" value="F:DNA binding"/>
    <property type="evidence" value="ECO:0007669"/>
    <property type="project" value="UniProtKB-UniRule"/>
</dbReference>
<dbReference type="PANTHER" id="PTHR47506">
    <property type="entry name" value="TRANSCRIPTIONAL REGULATORY PROTEIN"/>
    <property type="match status" value="1"/>
</dbReference>
<dbReference type="InterPro" id="IPR039538">
    <property type="entry name" value="BetI_C"/>
</dbReference>
<keyword evidence="4" id="KW-0804">Transcription</keyword>
<feature type="domain" description="HTH tetR-type" evidence="6">
    <location>
        <begin position="6"/>
        <end position="66"/>
    </location>
</feature>
<dbReference type="PROSITE" id="PS50977">
    <property type="entry name" value="HTH_TETR_2"/>
    <property type="match status" value="1"/>
</dbReference>
<dbReference type="RefSeq" id="WP_165330236.1">
    <property type="nucleotide sequence ID" value="NZ_JAAKZW010000005.1"/>
</dbReference>
<keyword evidence="3 5" id="KW-0238">DNA-binding</keyword>
<dbReference type="InterPro" id="IPR001647">
    <property type="entry name" value="HTH_TetR"/>
</dbReference>
<dbReference type="EMBL" id="JAAKZW010000005">
    <property type="protein sequence ID" value="NGO74718.1"/>
    <property type="molecule type" value="Genomic_DNA"/>
</dbReference>